<comment type="caution">
    <text evidence="2">The sequence shown here is derived from an EMBL/GenBank/DDBJ whole genome shotgun (WGS) entry which is preliminary data.</text>
</comment>
<reference evidence="2 3" key="1">
    <citation type="submission" date="2019-08" db="EMBL/GenBank/DDBJ databases">
        <title>The genome of the soybean aphid Biotype 1, its phylome, world population structure and adaptation to the North American continent.</title>
        <authorList>
            <person name="Giordano R."/>
            <person name="Donthu R.K."/>
            <person name="Hernandez A.G."/>
            <person name="Wright C.L."/>
            <person name="Zimin A.V."/>
        </authorList>
    </citation>
    <scope>NUCLEOTIDE SEQUENCE [LARGE SCALE GENOMIC DNA]</scope>
    <source>
        <tissue evidence="2">Whole aphids</tissue>
    </source>
</reference>
<sequence length="354" mass="40111">MIIYGRYLELKERLEEKKKKVEFEIPSVKQTTSDINSAELVTTDIEEGTSNTKKGKRMRKRKTKAESKESTKRSDAEDSGRDSGSERSKTETIKKSKKEKEKEMLDKCRSQAAPVKFIVATGDKTIEDTKKILWTQVVSKNKTPKIKELVTLKGGDLLITPADEKTKETIKSIAEEGFGITQTGNFAPKVIIYDVDRQIAPEDLSKRIAEQNPELELSELDTKRIVPRFRTGPKEDLTVHWVCEVHPEVFRKINNRRVYLSYSLCRITEYLNITICNKCQKFGHIAAKCKSLEDTGGYCAIAGHRSETCPNKDKNRKCANCGGPYTSRHAGCSYKVSRVRLMVRNTNYGGLTSQ</sequence>
<dbReference type="SUPFAM" id="SSF57756">
    <property type="entry name" value="Retrovirus zinc finger-like domains"/>
    <property type="match status" value="1"/>
</dbReference>
<dbReference type="AlphaFoldDB" id="A0A6G0U5B0"/>
<evidence type="ECO:0000256" key="1">
    <source>
        <dbReference type="SAM" id="MobiDB-lite"/>
    </source>
</evidence>
<evidence type="ECO:0008006" key="4">
    <source>
        <dbReference type="Google" id="ProtNLM"/>
    </source>
</evidence>
<dbReference type="InterPro" id="IPR036875">
    <property type="entry name" value="Znf_CCHC_sf"/>
</dbReference>
<dbReference type="GO" id="GO:0008270">
    <property type="term" value="F:zinc ion binding"/>
    <property type="evidence" value="ECO:0007669"/>
    <property type="project" value="InterPro"/>
</dbReference>
<dbReference type="EMBL" id="VYZN01000008">
    <property type="protein sequence ID" value="KAE9543416.1"/>
    <property type="molecule type" value="Genomic_DNA"/>
</dbReference>
<feature type="region of interest" description="Disordered" evidence="1">
    <location>
        <begin position="27"/>
        <end position="107"/>
    </location>
</feature>
<organism evidence="2 3">
    <name type="scientific">Aphis glycines</name>
    <name type="common">Soybean aphid</name>
    <dbReference type="NCBI Taxonomy" id="307491"/>
    <lineage>
        <taxon>Eukaryota</taxon>
        <taxon>Metazoa</taxon>
        <taxon>Ecdysozoa</taxon>
        <taxon>Arthropoda</taxon>
        <taxon>Hexapoda</taxon>
        <taxon>Insecta</taxon>
        <taxon>Pterygota</taxon>
        <taxon>Neoptera</taxon>
        <taxon>Paraneoptera</taxon>
        <taxon>Hemiptera</taxon>
        <taxon>Sternorrhyncha</taxon>
        <taxon>Aphidomorpha</taxon>
        <taxon>Aphidoidea</taxon>
        <taxon>Aphididae</taxon>
        <taxon>Aphidini</taxon>
        <taxon>Aphis</taxon>
        <taxon>Aphis</taxon>
    </lineage>
</organism>
<gene>
    <name evidence="2" type="ORF">AGLY_002216</name>
</gene>
<name>A0A6G0U5B0_APHGL</name>
<evidence type="ECO:0000313" key="3">
    <source>
        <dbReference type="Proteomes" id="UP000475862"/>
    </source>
</evidence>
<dbReference type="Proteomes" id="UP000475862">
    <property type="component" value="Unassembled WGS sequence"/>
</dbReference>
<dbReference type="Gene3D" id="4.10.60.10">
    <property type="entry name" value="Zinc finger, CCHC-type"/>
    <property type="match status" value="1"/>
</dbReference>
<proteinExistence type="predicted"/>
<feature type="compositionally biased region" description="Polar residues" evidence="1">
    <location>
        <begin position="28"/>
        <end position="40"/>
    </location>
</feature>
<feature type="compositionally biased region" description="Basic residues" evidence="1">
    <location>
        <begin position="53"/>
        <end position="63"/>
    </location>
</feature>
<accession>A0A6G0U5B0</accession>
<keyword evidence="3" id="KW-1185">Reference proteome</keyword>
<feature type="compositionally biased region" description="Basic and acidic residues" evidence="1">
    <location>
        <begin position="64"/>
        <end position="107"/>
    </location>
</feature>
<evidence type="ECO:0000313" key="2">
    <source>
        <dbReference type="EMBL" id="KAE9543416.1"/>
    </source>
</evidence>
<dbReference type="OrthoDB" id="6626910at2759"/>
<protein>
    <recommendedName>
        <fullName evidence="4">CCHC-type domain-containing protein</fullName>
    </recommendedName>
</protein>
<dbReference type="GO" id="GO:0003676">
    <property type="term" value="F:nucleic acid binding"/>
    <property type="evidence" value="ECO:0007669"/>
    <property type="project" value="InterPro"/>
</dbReference>